<evidence type="ECO:0000256" key="6">
    <source>
        <dbReference type="ARBA" id="ARBA00023136"/>
    </source>
</evidence>
<evidence type="ECO:0000256" key="2">
    <source>
        <dbReference type="ARBA" id="ARBA00010388"/>
    </source>
</evidence>
<protein>
    <submittedName>
        <fullName evidence="8">Na+/H+ antiporter subunit C</fullName>
    </submittedName>
</protein>
<evidence type="ECO:0000256" key="7">
    <source>
        <dbReference type="SAM" id="Phobius"/>
    </source>
</evidence>
<sequence>MIPSQIYVIAGAGLVSVGVFAWVVRRHLVRRMMGVNILSTGVFMMLIGGARRVEGGPDGVPQAMVLTGIVVAVSATALGLALIQRIYDQRGERSVEERGPM</sequence>
<evidence type="ECO:0000256" key="3">
    <source>
        <dbReference type="ARBA" id="ARBA00022475"/>
    </source>
</evidence>
<keyword evidence="5 7" id="KW-1133">Transmembrane helix</keyword>
<feature type="transmembrane region" description="Helical" evidence="7">
    <location>
        <begin position="6"/>
        <end position="24"/>
    </location>
</feature>
<accession>A0A5C6XJF5</accession>
<dbReference type="Pfam" id="PF00420">
    <property type="entry name" value="Oxidored_q2"/>
    <property type="match status" value="1"/>
</dbReference>
<evidence type="ECO:0000256" key="1">
    <source>
        <dbReference type="ARBA" id="ARBA00004651"/>
    </source>
</evidence>
<comment type="similarity">
    <text evidence="2">Belongs to the CPA3 antiporters (TC 2.A.63) subunit C family.</text>
</comment>
<dbReference type="InterPro" id="IPR050601">
    <property type="entry name" value="CPA3_antiporter_subunitC"/>
</dbReference>
<dbReference type="PANTHER" id="PTHR34583">
    <property type="entry name" value="ANTIPORTER SUBUNIT MNHC2-RELATED"/>
    <property type="match status" value="1"/>
</dbReference>
<dbReference type="AlphaFoldDB" id="A0A5C6XJF5"/>
<feature type="transmembrane region" description="Helical" evidence="7">
    <location>
        <begin position="33"/>
        <end position="51"/>
    </location>
</feature>
<organism evidence="8 9">
    <name type="scientific">Lujinxingia vulgaris</name>
    <dbReference type="NCBI Taxonomy" id="2600176"/>
    <lineage>
        <taxon>Bacteria</taxon>
        <taxon>Deltaproteobacteria</taxon>
        <taxon>Bradymonadales</taxon>
        <taxon>Lujinxingiaceae</taxon>
        <taxon>Lujinxingia</taxon>
    </lineage>
</organism>
<dbReference type="Proteomes" id="UP000321046">
    <property type="component" value="Unassembled WGS sequence"/>
</dbReference>
<keyword evidence="3" id="KW-1003">Cell membrane</keyword>
<keyword evidence="4 7" id="KW-0812">Transmembrane</keyword>
<dbReference type="EMBL" id="VOSL01000006">
    <property type="protein sequence ID" value="TXD43772.1"/>
    <property type="molecule type" value="Genomic_DNA"/>
</dbReference>
<evidence type="ECO:0000256" key="5">
    <source>
        <dbReference type="ARBA" id="ARBA00022989"/>
    </source>
</evidence>
<reference evidence="8 9" key="1">
    <citation type="submission" date="2019-08" db="EMBL/GenBank/DDBJ databases">
        <title>Bradymonadales sp. TMQ2.</title>
        <authorList>
            <person name="Liang Q."/>
        </authorList>
    </citation>
    <scope>NUCLEOTIDE SEQUENCE [LARGE SCALE GENOMIC DNA]</scope>
    <source>
        <strain evidence="8 9">TMQ2</strain>
    </source>
</reference>
<comment type="caution">
    <text evidence="8">The sequence shown here is derived from an EMBL/GenBank/DDBJ whole genome shotgun (WGS) entry which is preliminary data.</text>
</comment>
<evidence type="ECO:0000256" key="4">
    <source>
        <dbReference type="ARBA" id="ARBA00022692"/>
    </source>
</evidence>
<proteinExistence type="inferred from homology"/>
<feature type="transmembrane region" description="Helical" evidence="7">
    <location>
        <begin position="63"/>
        <end position="83"/>
    </location>
</feature>
<dbReference type="InterPro" id="IPR039428">
    <property type="entry name" value="NUOK/Mnh_C1-like"/>
</dbReference>
<dbReference type="Gene3D" id="1.10.287.3510">
    <property type="match status" value="1"/>
</dbReference>
<evidence type="ECO:0000313" key="9">
    <source>
        <dbReference type="Proteomes" id="UP000321046"/>
    </source>
</evidence>
<dbReference type="PANTHER" id="PTHR34583:SF2">
    <property type="entry name" value="ANTIPORTER SUBUNIT MNHC2-RELATED"/>
    <property type="match status" value="1"/>
</dbReference>
<comment type="subcellular location">
    <subcellularLocation>
        <location evidence="1">Cell membrane</location>
        <topology evidence="1">Multi-pass membrane protein</topology>
    </subcellularLocation>
</comment>
<keyword evidence="6 7" id="KW-0472">Membrane</keyword>
<name>A0A5C6XJF5_9DELT</name>
<dbReference type="RefSeq" id="WP_146972220.1">
    <property type="nucleotide sequence ID" value="NZ_VOSL01000006.1"/>
</dbReference>
<dbReference type="GO" id="GO:0005886">
    <property type="term" value="C:plasma membrane"/>
    <property type="evidence" value="ECO:0007669"/>
    <property type="project" value="UniProtKB-SubCell"/>
</dbReference>
<gene>
    <name evidence="8" type="ORF">FRC96_01225</name>
</gene>
<dbReference type="OrthoDB" id="9799219at2"/>
<evidence type="ECO:0000313" key="8">
    <source>
        <dbReference type="EMBL" id="TXD43772.1"/>
    </source>
</evidence>